<keyword evidence="1" id="KW-1133">Transmembrane helix</keyword>
<reference evidence="2 3" key="1">
    <citation type="submission" date="2019-03" db="EMBL/GenBank/DDBJ databases">
        <title>First draft genome of Liparis tanakae, snailfish: a comprehensive survey of snailfish specific genes.</title>
        <authorList>
            <person name="Kim W."/>
            <person name="Song I."/>
            <person name="Jeong J.-H."/>
            <person name="Kim D."/>
            <person name="Kim S."/>
            <person name="Ryu S."/>
            <person name="Song J.Y."/>
            <person name="Lee S.K."/>
        </authorList>
    </citation>
    <scope>NUCLEOTIDE SEQUENCE [LARGE SCALE GENOMIC DNA]</scope>
    <source>
        <tissue evidence="2">Muscle</tissue>
    </source>
</reference>
<keyword evidence="1" id="KW-0472">Membrane</keyword>
<evidence type="ECO:0000313" key="2">
    <source>
        <dbReference type="EMBL" id="TNN47360.1"/>
    </source>
</evidence>
<protein>
    <submittedName>
        <fullName evidence="2">Uncharacterized protein</fullName>
    </submittedName>
</protein>
<accession>A0A4Z2G2J0</accession>
<keyword evidence="3" id="KW-1185">Reference proteome</keyword>
<organism evidence="2 3">
    <name type="scientific">Liparis tanakae</name>
    <name type="common">Tanaka's snailfish</name>
    <dbReference type="NCBI Taxonomy" id="230148"/>
    <lineage>
        <taxon>Eukaryota</taxon>
        <taxon>Metazoa</taxon>
        <taxon>Chordata</taxon>
        <taxon>Craniata</taxon>
        <taxon>Vertebrata</taxon>
        <taxon>Euteleostomi</taxon>
        <taxon>Actinopterygii</taxon>
        <taxon>Neopterygii</taxon>
        <taxon>Teleostei</taxon>
        <taxon>Neoteleostei</taxon>
        <taxon>Acanthomorphata</taxon>
        <taxon>Eupercaria</taxon>
        <taxon>Perciformes</taxon>
        <taxon>Cottioidei</taxon>
        <taxon>Cottales</taxon>
        <taxon>Liparidae</taxon>
        <taxon>Liparis</taxon>
    </lineage>
</organism>
<dbReference type="AlphaFoldDB" id="A0A4Z2G2J0"/>
<sequence length="239" mass="25663">MVLSLVMTLPVLFTLSIHTVFLYMMCVLFDCQENREAMLVVDPDVLALKAQLEELTLGDGDLHLSVLTVHLRLDDVIVTCQTRRQTDITYGTLCFLAAVLLGDPLGGEAAHGAAGLCVGGQRAADLRLLVVVAAVQVAGLVEGQRVQQAVARLEETLQLGELLTGVFALQRQHRRVVAGLGQSHELGFITAGGGRTSGGRYLKQRSLRTASLIGVGLQHTLQLWASSRALLAGFPLEVM</sequence>
<dbReference type="EMBL" id="SRLO01000746">
    <property type="protein sequence ID" value="TNN47360.1"/>
    <property type="molecule type" value="Genomic_DNA"/>
</dbReference>
<proteinExistence type="predicted"/>
<feature type="transmembrane region" description="Helical" evidence="1">
    <location>
        <begin position="6"/>
        <end position="29"/>
    </location>
</feature>
<keyword evidence="1" id="KW-0812">Transmembrane</keyword>
<evidence type="ECO:0000313" key="3">
    <source>
        <dbReference type="Proteomes" id="UP000314294"/>
    </source>
</evidence>
<gene>
    <name evidence="2" type="ORF">EYF80_042448</name>
</gene>
<evidence type="ECO:0000256" key="1">
    <source>
        <dbReference type="SAM" id="Phobius"/>
    </source>
</evidence>
<dbReference type="Proteomes" id="UP000314294">
    <property type="component" value="Unassembled WGS sequence"/>
</dbReference>
<name>A0A4Z2G2J0_9TELE</name>
<comment type="caution">
    <text evidence="2">The sequence shown here is derived from an EMBL/GenBank/DDBJ whole genome shotgun (WGS) entry which is preliminary data.</text>
</comment>